<dbReference type="InterPro" id="IPR009003">
    <property type="entry name" value="Peptidase_S1_PA"/>
</dbReference>
<evidence type="ECO:0000256" key="1">
    <source>
        <dbReference type="ARBA" id="ARBA00022729"/>
    </source>
</evidence>
<evidence type="ECO:0000313" key="3">
    <source>
        <dbReference type="EMBL" id="GAA4635760.1"/>
    </source>
</evidence>
<dbReference type="EMBL" id="BAABHK010000016">
    <property type="protein sequence ID" value="GAA4635760.1"/>
    <property type="molecule type" value="Genomic_DNA"/>
</dbReference>
<dbReference type="Proteomes" id="UP001501442">
    <property type="component" value="Unassembled WGS sequence"/>
</dbReference>
<organism evidence="3 4">
    <name type="scientific">Actinoallomurus vinaceus</name>
    <dbReference type="NCBI Taxonomy" id="1080074"/>
    <lineage>
        <taxon>Bacteria</taxon>
        <taxon>Bacillati</taxon>
        <taxon>Actinomycetota</taxon>
        <taxon>Actinomycetes</taxon>
        <taxon>Streptosporangiales</taxon>
        <taxon>Thermomonosporaceae</taxon>
        <taxon>Actinoallomurus</taxon>
    </lineage>
</organism>
<dbReference type="RefSeq" id="WP_345438707.1">
    <property type="nucleotide sequence ID" value="NZ_BAABHK010000016.1"/>
</dbReference>
<comment type="caution">
    <text evidence="3">The sequence shown here is derived from an EMBL/GenBank/DDBJ whole genome shotgun (WGS) entry which is preliminary data.</text>
</comment>
<protein>
    <submittedName>
        <fullName evidence="3">Peptidase</fullName>
    </submittedName>
</protein>
<keyword evidence="4" id="KW-1185">Reference proteome</keyword>
<evidence type="ECO:0000256" key="2">
    <source>
        <dbReference type="SAM" id="SignalP"/>
    </source>
</evidence>
<dbReference type="PANTHER" id="PTHR15462">
    <property type="entry name" value="SERINE PROTEASE"/>
    <property type="match status" value="1"/>
</dbReference>
<dbReference type="InterPro" id="IPR043504">
    <property type="entry name" value="Peptidase_S1_PA_chymotrypsin"/>
</dbReference>
<dbReference type="Gene3D" id="2.40.10.10">
    <property type="entry name" value="Trypsin-like serine proteases"/>
    <property type="match status" value="2"/>
</dbReference>
<keyword evidence="1 2" id="KW-0732">Signal</keyword>
<name>A0ABP8US15_9ACTN</name>
<feature type="chain" id="PRO_5047516639" evidence="2">
    <location>
        <begin position="27"/>
        <end position="347"/>
    </location>
</feature>
<accession>A0ABP8US15</accession>
<sequence>MGSPRLMGSVMAVAVLGTVASGCSSATSARPQSATVTRHTPSVVGYTALDDASVAAYWTPERMKAAKPLADEAGSAAERTLRATAQPAGGAPVTVDPVLPSAAATRTASGGVSAAGKKQATWKRGGLVAKTAGKLFGRGDDGSSFVASANVVTSKDGDVAITVAHALRTPKGNWTTKLVFVPGYKNGKAPYGKFAVRKQFVPPEYMKKDSSGKWVRDRRYDFGAIVLKPLNNRKIQSVVGGQGIVFNTPDRPTGYLFGYPANGNKGQTLQYCSGSQVTDPAGVMPHGMACDMNGGSSGGPWFKTFNVTKGSGYQISVHAAHTTVSLISYGPYFGASVLATFRAAEKA</sequence>
<feature type="signal peptide" evidence="2">
    <location>
        <begin position="1"/>
        <end position="26"/>
    </location>
</feature>
<dbReference type="PROSITE" id="PS51257">
    <property type="entry name" value="PROKAR_LIPOPROTEIN"/>
    <property type="match status" value="1"/>
</dbReference>
<dbReference type="PANTHER" id="PTHR15462:SF8">
    <property type="entry name" value="SERINE PROTEASE"/>
    <property type="match status" value="1"/>
</dbReference>
<dbReference type="InterPro" id="IPR050966">
    <property type="entry name" value="Glutamyl_endopeptidase"/>
</dbReference>
<proteinExistence type="predicted"/>
<dbReference type="SUPFAM" id="SSF50494">
    <property type="entry name" value="Trypsin-like serine proteases"/>
    <property type="match status" value="1"/>
</dbReference>
<reference evidence="4" key="1">
    <citation type="journal article" date="2019" name="Int. J. Syst. Evol. Microbiol.">
        <title>The Global Catalogue of Microorganisms (GCM) 10K type strain sequencing project: providing services to taxonomists for standard genome sequencing and annotation.</title>
        <authorList>
            <consortium name="The Broad Institute Genomics Platform"/>
            <consortium name="The Broad Institute Genome Sequencing Center for Infectious Disease"/>
            <person name="Wu L."/>
            <person name="Ma J."/>
        </authorList>
    </citation>
    <scope>NUCLEOTIDE SEQUENCE [LARGE SCALE GENOMIC DNA]</scope>
    <source>
        <strain evidence="4">JCM 17939</strain>
    </source>
</reference>
<evidence type="ECO:0000313" key="4">
    <source>
        <dbReference type="Proteomes" id="UP001501442"/>
    </source>
</evidence>
<gene>
    <name evidence="3" type="ORF">GCM10023196_082500</name>
</gene>